<name>A0A8D0S3W8_PIG</name>
<dbReference type="Proteomes" id="UP000694727">
    <property type="component" value="Unplaced"/>
</dbReference>
<evidence type="ECO:0000313" key="1">
    <source>
        <dbReference type="Ensembl" id="ENSSSCP00025021384.1"/>
    </source>
</evidence>
<proteinExistence type="predicted"/>
<dbReference type="Ensembl" id="ENSSSCT00025050075.1">
    <property type="protein sequence ID" value="ENSSSCP00025021384.1"/>
    <property type="gene ID" value="ENSSSCG00025036795.1"/>
</dbReference>
<dbReference type="Proteomes" id="UP000694725">
    <property type="component" value="Unplaced"/>
</dbReference>
<protein>
    <submittedName>
        <fullName evidence="1">Uncharacterized protein</fullName>
    </submittedName>
</protein>
<sequence length="155" mass="18304">YQPYKCFLRSEATEIKAKVNQWDLIKLTSFCTAEETIKKQKQKDTEWEKIVSSDATDKGLISKIYKQLLQLNSKKAKNPIEKWAKDLNRHFSKEDIQMANKHMKKCSTSLIIREMQIKTTMRYHLTPVRMAMINKSTNNKCWRGYGEKGTLLHCW</sequence>
<evidence type="ECO:0000313" key="2">
    <source>
        <dbReference type="Proteomes" id="UP000694727"/>
    </source>
</evidence>
<accession>A0A8D0S3W8</accession>
<reference evidence="1" key="1">
    <citation type="submission" date="2025-05" db="UniProtKB">
        <authorList>
            <consortium name="Ensembl"/>
        </authorList>
    </citation>
    <scope>IDENTIFICATION</scope>
</reference>
<dbReference type="Ensembl" id="ENSSSCT00065087452.1">
    <property type="protein sequence ID" value="ENSSSCP00065038247.1"/>
    <property type="gene ID" value="ENSSSCG00065063748.1"/>
</dbReference>
<dbReference type="AlphaFoldDB" id="A0A8D0S3W8"/>
<organism evidence="1 2">
    <name type="scientific">Sus scrofa</name>
    <name type="common">Pig</name>
    <dbReference type="NCBI Taxonomy" id="9823"/>
    <lineage>
        <taxon>Eukaryota</taxon>
        <taxon>Metazoa</taxon>
        <taxon>Chordata</taxon>
        <taxon>Craniata</taxon>
        <taxon>Vertebrata</taxon>
        <taxon>Euteleostomi</taxon>
        <taxon>Mammalia</taxon>
        <taxon>Eutheria</taxon>
        <taxon>Laurasiatheria</taxon>
        <taxon>Artiodactyla</taxon>
        <taxon>Suina</taxon>
        <taxon>Suidae</taxon>
        <taxon>Sus</taxon>
    </lineage>
</organism>